<comment type="catalytic activity">
    <reaction evidence="12 13">
        <text>(4R,5S)-dethiobiotin + (sulfur carrier)-SH + 2 reduced [2Fe-2S]-[ferredoxin] + 2 S-adenosyl-L-methionine = (sulfur carrier)-H + biotin + 2 5'-deoxyadenosine + 2 L-methionine + 2 oxidized [2Fe-2S]-[ferredoxin]</text>
        <dbReference type="Rhea" id="RHEA:22060"/>
        <dbReference type="Rhea" id="RHEA-COMP:10000"/>
        <dbReference type="Rhea" id="RHEA-COMP:10001"/>
        <dbReference type="Rhea" id="RHEA-COMP:14737"/>
        <dbReference type="Rhea" id="RHEA-COMP:14739"/>
        <dbReference type="ChEBI" id="CHEBI:17319"/>
        <dbReference type="ChEBI" id="CHEBI:29917"/>
        <dbReference type="ChEBI" id="CHEBI:33737"/>
        <dbReference type="ChEBI" id="CHEBI:33738"/>
        <dbReference type="ChEBI" id="CHEBI:57586"/>
        <dbReference type="ChEBI" id="CHEBI:57844"/>
        <dbReference type="ChEBI" id="CHEBI:59789"/>
        <dbReference type="ChEBI" id="CHEBI:64428"/>
        <dbReference type="ChEBI" id="CHEBI:149473"/>
        <dbReference type="EC" id="2.8.1.6"/>
    </reaction>
</comment>
<evidence type="ECO:0000256" key="9">
    <source>
        <dbReference type="ARBA" id="ARBA00022756"/>
    </source>
</evidence>
<feature type="binding site" evidence="13 14">
    <location>
        <position position="278"/>
    </location>
    <ligand>
        <name>[2Fe-2S] cluster</name>
        <dbReference type="ChEBI" id="CHEBI:190135"/>
    </ligand>
</feature>
<feature type="binding site" evidence="13 14">
    <location>
        <position position="77"/>
    </location>
    <ligand>
        <name>[4Fe-4S] cluster</name>
        <dbReference type="ChEBI" id="CHEBI:49883"/>
        <note>4Fe-4S-S-AdoMet</note>
    </ligand>
</feature>
<feature type="domain" description="Radical SAM core" evidence="15">
    <location>
        <begin position="56"/>
        <end position="283"/>
    </location>
</feature>
<evidence type="ECO:0000313" key="17">
    <source>
        <dbReference type="Proteomes" id="UP000009071"/>
    </source>
</evidence>
<dbReference type="InterPro" id="IPR058240">
    <property type="entry name" value="rSAM_sf"/>
</dbReference>
<dbReference type="SFLD" id="SFLDS00029">
    <property type="entry name" value="Radical_SAM"/>
    <property type="match status" value="1"/>
</dbReference>
<keyword evidence="11 13" id="KW-0411">Iron-sulfur</keyword>
<keyword evidence="6 13" id="KW-0949">S-adenosyl-L-methionine</keyword>
<comment type="subunit">
    <text evidence="13">Homodimer.</text>
</comment>
<gene>
    <name evidence="13 16" type="primary">bioB</name>
    <name evidence="16" type="ordered locus">DMR_33650</name>
</gene>
<dbReference type="NCBIfam" id="TIGR00433">
    <property type="entry name" value="bioB"/>
    <property type="match status" value="1"/>
</dbReference>
<keyword evidence="4 13" id="KW-0004">4Fe-4S</keyword>
<dbReference type="AlphaFoldDB" id="C4XKB6"/>
<dbReference type="SFLD" id="SFLDG01278">
    <property type="entry name" value="biotin_synthase_like"/>
    <property type="match status" value="1"/>
</dbReference>
<dbReference type="SFLD" id="SFLDG01060">
    <property type="entry name" value="BATS_domain_containing"/>
    <property type="match status" value="1"/>
</dbReference>
<dbReference type="EMBL" id="AP010904">
    <property type="protein sequence ID" value="BAH76856.1"/>
    <property type="molecule type" value="Genomic_DNA"/>
</dbReference>
<dbReference type="SMART" id="SM00729">
    <property type="entry name" value="Elp3"/>
    <property type="match status" value="1"/>
</dbReference>
<organism evidence="16 17">
    <name type="scientific">Solidesulfovibrio magneticus (strain ATCC 700980 / DSM 13731 / RS-1)</name>
    <name type="common">Desulfovibrio magneticus</name>
    <dbReference type="NCBI Taxonomy" id="573370"/>
    <lineage>
        <taxon>Bacteria</taxon>
        <taxon>Pseudomonadati</taxon>
        <taxon>Thermodesulfobacteriota</taxon>
        <taxon>Desulfovibrionia</taxon>
        <taxon>Desulfovibrionales</taxon>
        <taxon>Desulfovibrionaceae</taxon>
        <taxon>Solidesulfovibrio</taxon>
    </lineage>
</organism>
<name>C4XKB6_SOLM1</name>
<comment type="pathway">
    <text evidence="1 13">Cofactor biosynthesis; biotin biosynthesis; biotin from 7,8-diaminononanoate: step 2/2.</text>
</comment>
<dbReference type="Proteomes" id="UP000009071">
    <property type="component" value="Chromosome"/>
</dbReference>
<dbReference type="HAMAP" id="MF_01694">
    <property type="entry name" value="BioB"/>
    <property type="match status" value="1"/>
</dbReference>
<feature type="binding site" evidence="13 14">
    <location>
        <position position="73"/>
    </location>
    <ligand>
        <name>[4Fe-4S] cluster</name>
        <dbReference type="ChEBI" id="CHEBI:49883"/>
        <note>4Fe-4S-S-AdoMet</note>
    </ligand>
</feature>
<evidence type="ECO:0000313" key="16">
    <source>
        <dbReference type="EMBL" id="BAH76856.1"/>
    </source>
</evidence>
<dbReference type="InterPro" id="IPR024177">
    <property type="entry name" value="Biotin_synthase"/>
</dbReference>
<protein>
    <recommendedName>
        <fullName evidence="3 13">Biotin synthase</fullName>
        <ecNumber evidence="3 13">2.8.1.6</ecNumber>
    </recommendedName>
</protein>
<dbReference type="OrthoDB" id="9786826at2"/>
<comment type="function">
    <text evidence="13">Catalyzes the conversion of dethiobiotin (DTB) to biotin by the insertion of a sulfur atom into dethiobiotin via a radical-based mechanism.</text>
</comment>
<sequence length="335" mass="34741">MPQFSAFADDIAAPLLAGGFLADALRERLLIELPAAQGAALDALARAANSVRRARVGNRASLCAIISAKSGRCGENCAFCAQSGHHASQSAVHPFLPPADIAAAAATMQAAGVTRFGIVASGKALPEAEIEAAAQAVAAIAATGMAADASFGVLPADALERLQAAGLAAYHHNLETSRRHYPNICTTRTFDDNLAVLADCRRLGLPICSGGLFGLGETWEDRADLALTLLEAGAFSIPVNFLSPIPGTPLEAQPVLSRDEARRIVILLRCLLPDRHIRICGGRPTVFGPTRDNLAPLRCGADGLMVGDYLTTAGASLDNDKAGLADIGFEVGQSK</sequence>
<dbReference type="GO" id="GO:0051537">
    <property type="term" value="F:2 iron, 2 sulfur cluster binding"/>
    <property type="evidence" value="ECO:0007669"/>
    <property type="project" value="UniProtKB-KW"/>
</dbReference>
<evidence type="ECO:0000256" key="2">
    <source>
        <dbReference type="ARBA" id="ARBA00010765"/>
    </source>
</evidence>
<evidence type="ECO:0000259" key="15">
    <source>
        <dbReference type="PROSITE" id="PS51918"/>
    </source>
</evidence>
<dbReference type="HOGENOM" id="CLU_033172_2_1_7"/>
<dbReference type="STRING" id="573370.DMR_33650"/>
<evidence type="ECO:0000256" key="4">
    <source>
        <dbReference type="ARBA" id="ARBA00022485"/>
    </source>
</evidence>
<evidence type="ECO:0000256" key="13">
    <source>
        <dbReference type="HAMAP-Rule" id="MF_01694"/>
    </source>
</evidence>
<dbReference type="Pfam" id="PF04055">
    <property type="entry name" value="Radical_SAM"/>
    <property type="match status" value="1"/>
</dbReference>
<keyword evidence="9 13" id="KW-0093">Biotin biosynthesis</keyword>
<dbReference type="RefSeq" id="WP_015862005.1">
    <property type="nucleotide sequence ID" value="NC_012796.1"/>
</dbReference>
<keyword evidence="7 13" id="KW-0001">2Fe-2S</keyword>
<dbReference type="EC" id="2.8.1.6" evidence="3 13"/>
<proteinExistence type="inferred from homology"/>
<evidence type="ECO:0000256" key="11">
    <source>
        <dbReference type="ARBA" id="ARBA00023014"/>
    </source>
</evidence>
<evidence type="ECO:0000256" key="5">
    <source>
        <dbReference type="ARBA" id="ARBA00022679"/>
    </source>
</evidence>
<dbReference type="GO" id="GO:0009102">
    <property type="term" value="P:biotin biosynthetic process"/>
    <property type="evidence" value="ECO:0007669"/>
    <property type="project" value="UniProtKB-UniRule"/>
</dbReference>
<dbReference type="GO" id="GO:0005506">
    <property type="term" value="F:iron ion binding"/>
    <property type="evidence" value="ECO:0007669"/>
    <property type="project" value="UniProtKB-UniRule"/>
</dbReference>
<comment type="caution">
    <text evidence="13">Lacks conserved residue(s) required for the propagation of feature annotation.</text>
</comment>
<keyword evidence="5 13" id="KW-0808">Transferase</keyword>
<comment type="cofactor">
    <cofactor evidence="13 14">
        <name>[4Fe-4S] cluster</name>
        <dbReference type="ChEBI" id="CHEBI:49883"/>
    </cofactor>
    <text evidence="13 14">Binds 1 [4Fe-4S] cluster. The cluster is coordinated with 3 cysteines and an exchangeable S-adenosyl-L-methionine.</text>
</comment>
<dbReference type="UniPathway" id="UPA00078">
    <property type="reaction ID" value="UER00162"/>
</dbReference>
<accession>C4XKB6</accession>
<comment type="cofactor">
    <cofactor evidence="14">
        <name>[2Fe-2S] cluster</name>
        <dbReference type="ChEBI" id="CHEBI:190135"/>
    </cofactor>
    <text evidence="14">Binds 1 [2Fe-2S] cluster. The cluster is coordinated with 3 cysteines and 1 arginine.</text>
</comment>
<dbReference type="Gene3D" id="3.20.20.70">
    <property type="entry name" value="Aldolase class I"/>
    <property type="match status" value="1"/>
</dbReference>
<evidence type="ECO:0000256" key="14">
    <source>
        <dbReference type="PIRSR" id="PIRSR001619-1"/>
    </source>
</evidence>
<evidence type="ECO:0000256" key="7">
    <source>
        <dbReference type="ARBA" id="ARBA00022714"/>
    </source>
</evidence>
<dbReference type="PIRSF" id="PIRSF001619">
    <property type="entry name" value="Biotin_synth"/>
    <property type="match status" value="1"/>
</dbReference>
<feature type="binding site" evidence="13 14">
    <location>
        <position position="80"/>
    </location>
    <ligand>
        <name>[4Fe-4S] cluster</name>
        <dbReference type="ChEBI" id="CHEBI:49883"/>
        <note>4Fe-4S-S-AdoMet</note>
    </ligand>
</feature>
<evidence type="ECO:0000256" key="10">
    <source>
        <dbReference type="ARBA" id="ARBA00023004"/>
    </source>
</evidence>
<evidence type="ECO:0000256" key="3">
    <source>
        <dbReference type="ARBA" id="ARBA00012236"/>
    </source>
</evidence>
<dbReference type="SUPFAM" id="SSF102114">
    <property type="entry name" value="Radical SAM enzymes"/>
    <property type="match status" value="1"/>
</dbReference>
<dbReference type="InterPro" id="IPR002684">
    <property type="entry name" value="Biotin_synth/BioAB"/>
</dbReference>
<evidence type="ECO:0000256" key="6">
    <source>
        <dbReference type="ARBA" id="ARBA00022691"/>
    </source>
</evidence>
<comment type="similarity">
    <text evidence="2 13">Belongs to the radical SAM superfamily. Biotin synthase family.</text>
</comment>
<dbReference type="PROSITE" id="PS51918">
    <property type="entry name" value="RADICAL_SAM"/>
    <property type="match status" value="1"/>
</dbReference>
<reference evidence="16 17" key="1">
    <citation type="journal article" date="2009" name="Genome Res.">
        <title>Whole genome sequence of Desulfovibrio magneticus strain RS-1 revealed common gene clusters in magnetotactic bacteria.</title>
        <authorList>
            <person name="Nakazawa H."/>
            <person name="Arakaki A."/>
            <person name="Narita-Yamada S."/>
            <person name="Yashiro I."/>
            <person name="Jinno K."/>
            <person name="Aoki N."/>
            <person name="Tsuruyama A."/>
            <person name="Okamura Y."/>
            <person name="Tanikawa S."/>
            <person name="Fujita N."/>
            <person name="Takeyama H."/>
            <person name="Matsunaga T."/>
        </authorList>
    </citation>
    <scope>NUCLEOTIDE SEQUENCE [LARGE SCALE GENOMIC DNA]</scope>
    <source>
        <strain evidence="17">ATCC 700980 / DSM 13731 / RS-1</strain>
    </source>
</reference>
<keyword evidence="10 13" id="KW-0408">Iron</keyword>
<evidence type="ECO:0000256" key="1">
    <source>
        <dbReference type="ARBA" id="ARBA00004942"/>
    </source>
</evidence>
<evidence type="ECO:0000256" key="8">
    <source>
        <dbReference type="ARBA" id="ARBA00022723"/>
    </source>
</evidence>
<dbReference type="SMART" id="SM00876">
    <property type="entry name" value="BATS"/>
    <property type="match status" value="1"/>
</dbReference>
<keyword evidence="8 13" id="KW-0479">Metal-binding</keyword>
<dbReference type="PANTHER" id="PTHR22976:SF2">
    <property type="entry name" value="BIOTIN SYNTHASE, MITOCHONDRIAL"/>
    <property type="match status" value="1"/>
</dbReference>
<dbReference type="GO" id="GO:0051539">
    <property type="term" value="F:4 iron, 4 sulfur cluster binding"/>
    <property type="evidence" value="ECO:0007669"/>
    <property type="project" value="UniProtKB-KW"/>
</dbReference>
<dbReference type="InterPro" id="IPR010722">
    <property type="entry name" value="BATS_dom"/>
</dbReference>
<dbReference type="PANTHER" id="PTHR22976">
    <property type="entry name" value="BIOTIN SYNTHASE"/>
    <property type="match status" value="1"/>
</dbReference>
<dbReference type="KEGG" id="dma:DMR_33650"/>
<feature type="binding site" evidence="13 14">
    <location>
        <position position="208"/>
    </location>
    <ligand>
        <name>[2Fe-2S] cluster</name>
        <dbReference type="ChEBI" id="CHEBI:190135"/>
    </ligand>
</feature>
<comment type="cofactor">
    <cofactor evidence="13">
        <name>[2Fe-2S] cluster</name>
        <dbReference type="ChEBI" id="CHEBI:190135"/>
    </cofactor>
    <text evidence="13">Binds 1 [2Fe-2S] cluster. The cluster is coordinated with 3 cysteines and 1 arginine.</text>
</comment>
<dbReference type="eggNOG" id="COG0502">
    <property type="taxonomic scope" value="Bacteria"/>
</dbReference>
<dbReference type="InterPro" id="IPR007197">
    <property type="entry name" value="rSAM"/>
</dbReference>
<dbReference type="InterPro" id="IPR013785">
    <property type="entry name" value="Aldolase_TIM"/>
</dbReference>
<dbReference type="Pfam" id="PF06968">
    <property type="entry name" value="BATS"/>
    <property type="match status" value="1"/>
</dbReference>
<evidence type="ECO:0000256" key="12">
    <source>
        <dbReference type="ARBA" id="ARBA00051157"/>
    </source>
</evidence>
<dbReference type="GO" id="GO:0004076">
    <property type="term" value="F:biotin synthase activity"/>
    <property type="evidence" value="ECO:0007669"/>
    <property type="project" value="UniProtKB-UniRule"/>
</dbReference>
<keyword evidence="17" id="KW-1185">Reference proteome</keyword>
<dbReference type="InterPro" id="IPR006638">
    <property type="entry name" value="Elp3/MiaA/NifB-like_rSAM"/>
</dbReference>